<dbReference type="GO" id="GO:0003677">
    <property type="term" value="F:DNA binding"/>
    <property type="evidence" value="ECO:0007669"/>
    <property type="project" value="InterPro"/>
</dbReference>
<evidence type="ECO:0000313" key="6">
    <source>
        <dbReference type="Proteomes" id="UP001249851"/>
    </source>
</evidence>
<dbReference type="SUPFAM" id="SSF56672">
    <property type="entry name" value="DNA/RNA polymerases"/>
    <property type="match status" value="1"/>
</dbReference>
<dbReference type="Gene3D" id="1.10.443.10">
    <property type="entry name" value="Intergrase catalytic core"/>
    <property type="match status" value="1"/>
</dbReference>
<dbReference type="Gene3D" id="3.10.10.10">
    <property type="entry name" value="HIV Type 1 Reverse Transcriptase, subunit A, domain 1"/>
    <property type="match status" value="1"/>
</dbReference>
<dbReference type="PROSITE" id="PS51898">
    <property type="entry name" value="TYR_RECOMBINASE"/>
    <property type="match status" value="1"/>
</dbReference>
<dbReference type="PANTHER" id="PTHR33050:SF7">
    <property type="entry name" value="RIBONUCLEASE H"/>
    <property type="match status" value="1"/>
</dbReference>
<feature type="region of interest" description="Disordered" evidence="2">
    <location>
        <begin position="319"/>
        <end position="382"/>
    </location>
</feature>
<dbReference type="CDD" id="cd03714">
    <property type="entry name" value="RT_DIRS1"/>
    <property type="match status" value="1"/>
</dbReference>
<keyword evidence="6" id="KW-1185">Reference proteome</keyword>
<dbReference type="InterPro" id="IPR000477">
    <property type="entry name" value="RT_dom"/>
</dbReference>
<evidence type="ECO:0000259" key="3">
    <source>
        <dbReference type="PROSITE" id="PS50878"/>
    </source>
</evidence>
<dbReference type="CDD" id="cd09275">
    <property type="entry name" value="RNase_HI_RT_DIRS1"/>
    <property type="match status" value="1"/>
</dbReference>
<name>A0AAD9R4I8_ACRCE</name>
<dbReference type="PROSITE" id="PS50878">
    <property type="entry name" value="RT_POL"/>
    <property type="match status" value="1"/>
</dbReference>
<dbReference type="Gene3D" id="3.30.70.270">
    <property type="match status" value="1"/>
</dbReference>
<reference evidence="5" key="2">
    <citation type="journal article" date="2023" name="Science">
        <title>Genomic signatures of disease resistance in endangered staghorn corals.</title>
        <authorList>
            <person name="Vollmer S.V."/>
            <person name="Selwyn J.D."/>
            <person name="Despard B.A."/>
            <person name="Roesel C.L."/>
        </authorList>
    </citation>
    <scope>NUCLEOTIDE SEQUENCE</scope>
    <source>
        <strain evidence="5">K2</strain>
    </source>
</reference>
<dbReference type="InterPro" id="IPR002104">
    <property type="entry name" value="Integrase_catalytic"/>
</dbReference>
<dbReference type="PANTHER" id="PTHR33050">
    <property type="entry name" value="REVERSE TRANSCRIPTASE DOMAIN-CONTAINING PROTEIN"/>
    <property type="match status" value="1"/>
</dbReference>
<dbReference type="Pfam" id="PF00589">
    <property type="entry name" value="Phage_integrase"/>
    <property type="match status" value="1"/>
</dbReference>
<evidence type="ECO:0000259" key="4">
    <source>
        <dbReference type="PROSITE" id="PS51898"/>
    </source>
</evidence>
<comment type="caution">
    <text evidence="5">The sequence shown here is derived from an EMBL/GenBank/DDBJ whole genome shotgun (WGS) entry which is preliminary data.</text>
</comment>
<dbReference type="GO" id="GO:0015074">
    <property type="term" value="P:DNA integration"/>
    <property type="evidence" value="ECO:0007669"/>
    <property type="project" value="InterPro"/>
</dbReference>
<keyword evidence="1" id="KW-0233">DNA recombination</keyword>
<dbReference type="Proteomes" id="UP001249851">
    <property type="component" value="Unassembled WGS sequence"/>
</dbReference>
<organism evidence="5 6">
    <name type="scientific">Acropora cervicornis</name>
    <name type="common">Staghorn coral</name>
    <dbReference type="NCBI Taxonomy" id="6130"/>
    <lineage>
        <taxon>Eukaryota</taxon>
        <taxon>Metazoa</taxon>
        <taxon>Cnidaria</taxon>
        <taxon>Anthozoa</taxon>
        <taxon>Hexacorallia</taxon>
        <taxon>Scleractinia</taxon>
        <taxon>Astrocoeniina</taxon>
        <taxon>Acroporidae</taxon>
        <taxon>Acropora</taxon>
    </lineage>
</organism>
<evidence type="ECO:0000256" key="2">
    <source>
        <dbReference type="SAM" id="MobiDB-lite"/>
    </source>
</evidence>
<dbReference type="InterPro" id="IPR011010">
    <property type="entry name" value="DNA_brk_join_enz"/>
</dbReference>
<feature type="domain" description="Tyr recombinase" evidence="4">
    <location>
        <begin position="1068"/>
        <end position="1277"/>
    </location>
</feature>
<dbReference type="SUPFAM" id="SSF56349">
    <property type="entry name" value="DNA breaking-rejoining enzymes"/>
    <property type="match status" value="1"/>
</dbReference>
<dbReference type="InterPro" id="IPR052055">
    <property type="entry name" value="Hepadnavirus_pol/RT"/>
</dbReference>
<proteinExistence type="predicted"/>
<evidence type="ECO:0000256" key="1">
    <source>
        <dbReference type="ARBA" id="ARBA00023172"/>
    </source>
</evidence>
<sequence>MTSQSLNQDQPKGEDVLEHCWISSTFFDRLSDDYCLLLEVMSEAGDSSESTSEPKGQPVSGLNQSTLLDQSSVNRAILESLERLNHNFATFSEYQYPENDYSHEQVDEVGERKVNAIVNPVNDAEDIESPQDTPRNDESDIVDYDSQLDLNLDTKGPKINDKVAGVVNKLCLQRISQDQSKAMIKRHSTPQNVNLKLPKCEPSIWNEIPGRTRVNDIKFQSTQALLIASVNCQLEVAEALLKTKSEKQVITTCLDGITLAMASNYELNLRRRDAMRPQFKSEFAKGLCSSTNPADEFLFGGDTAKRIKEIAELNKNKVCKAQPSRPQGRGQRFSPYPQRGFRGYIRGRGRAFRGRGSGPSGYQQQQQYFQHAPQSEKKSGSRANQNWYVNYECDTVKAKISNQPPFKAGNTGNCIFEWQKISSDPEVLDFIQHCHIEFTDNPCKYSTYGQRHFNSQEQSVIDSEVGKLLQLGVISQSVHEQEECLSPIFVVPKPDGSHRLIFNFKSCNEAVLFRHFKMDALSTVINLIRPGVYMASLDLKHAYYTIPIAAEHRKYLKFVWGGQLYEFQSLPMGLTSSPRIFTKIMKPVLASLRQRGYTNSGYIDDFYLQGADFVDCCNNVKDTVDLFLRLGFFIHPEKCILTPTQEITFLGFILNSTTMMVYLSDKKKEKLKSLCTQALDGDILSIRFVARVIGKIVSSLPGSEFGKLHYRNLERDKIRALALNRGDYDAKMQLSVLAKEDLLWWVENVQQAYRRIIHAPITYVFQTDASDTGWGISCSSHDSWKSQGLWSREQGVLHINVRELYVVHICLTIFCSKLSDVHIQFQLDNVTAVAYVNQMGGSKSIACDLLAHKIWSWCIARSIWLSAVHIPGCTNVEADLLSRNCYSDHEWQLNRVVFQKLRAVFPALSIDLFASVLNAQLPRYVSWNPDPHAMFVDAFSIPWTDEYFYAFLPFSLIHKCLKKIEAEQAEGVLVVPAWTTQTWYPRVLQLLTQAPKLMLWTAGMELVVHPSVHKAHSMRGKLKLMLHLSYSALNTARSALSCVISIDNVPVGQHPLVCRFVKGAFERKPPSRKYYAIWDVRQVLNFLKTMSPNSSLSLMELSLKLSMLLALVSIQRKQTLLQLNINNEYLKKSDEKFVFILSRHVKQSRPNYSIPPVIIPRYTLDTDICPYVCLEDYIERTKSLRHDDVLLISTIKPHRAIGSQTLARWIKTVLQLAGVDIDMFKPHSTRHAASTAAYQASVPLDEILQRAGFVRSSCQSFGYYSLWDRISVKLHLTGTEIPNLKTGKLLTSVTSHKFAFHHGKTTTQQLGAIDEEPQ</sequence>
<feature type="region of interest" description="Disordered" evidence="2">
    <location>
        <begin position="46"/>
        <end position="66"/>
    </location>
</feature>
<dbReference type="EMBL" id="JARQWQ010000003">
    <property type="protein sequence ID" value="KAK2572925.1"/>
    <property type="molecule type" value="Genomic_DNA"/>
</dbReference>
<dbReference type="Pfam" id="PF00078">
    <property type="entry name" value="RVT_1"/>
    <property type="match status" value="1"/>
</dbReference>
<dbReference type="InterPro" id="IPR043128">
    <property type="entry name" value="Rev_trsase/Diguanyl_cyclase"/>
</dbReference>
<accession>A0AAD9R4I8</accession>
<feature type="domain" description="Reverse transcriptase" evidence="3">
    <location>
        <begin position="472"/>
        <end position="654"/>
    </location>
</feature>
<evidence type="ECO:0000313" key="5">
    <source>
        <dbReference type="EMBL" id="KAK2572925.1"/>
    </source>
</evidence>
<dbReference type="InterPro" id="IPR013762">
    <property type="entry name" value="Integrase-like_cat_sf"/>
</dbReference>
<reference evidence="5" key="1">
    <citation type="journal article" date="2023" name="G3 (Bethesda)">
        <title>Whole genome assembly and annotation of the endangered Caribbean coral Acropora cervicornis.</title>
        <authorList>
            <person name="Selwyn J.D."/>
            <person name="Vollmer S.V."/>
        </authorList>
    </citation>
    <scope>NUCLEOTIDE SEQUENCE</scope>
    <source>
        <strain evidence="5">K2</strain>
    </source>
</reference>
<gene>
    <name evidence="5" type="ORF">P5673_001937</name>
</gene>
<protein>
    <submittedName>
        <fullName evidence="5">Pro-Pol polyprotein</fullName>
    </submittedName>
</protein>
<dbReference type="GO" id="GO:0006310">
    <property type="term" value="P:DNA recombination"/>
    <property type="evidence" value="ECO:0007669"/>
    <property type="project" value="UniProtKB-KW"/>
</dbReference>
<dbReference type="InterPro" id="IPR043502">
    <property type="entry name" value="DNA/RNA_pol_sf"/>
</dbReference>